<dbReference type="GeneID" id="303113894"/>
<protein>
    <submittedName>
        <fullName evidence="5">ABC transporter ATP-binding protein</fullName>
    </submittedName>
</protein>
<comment type="caution">
    <text evidence="5">The sequence shown here is derived from an EMBL/GenBank/DDBJ whole genome shotgun (WGS) entry which is preliminary data.</text>
</comment>
<dbReference type="InterPro" id="IPR051782">
    <property type="entry name" value="ABC_Transporter_VariousFunc"/>
</dbReference>
<reference evidence="5 6" key="1">
    <citation type="submission" date="2019-08" db="EMBL/GenBank/DDBJ databases">
        <title>In-depth cultivation of the pig gut microbiome towards novel bacterial diversity and tailored functional studies.</title>
        <authorList>
            <person name="Wylensek D."/>
            <person name="Hitch T.C.A."/>
            <person name="Clavel T."/>
        </authorList>
    </citation>
    <scope>NUCLEOTIDE SEQUENCE [LARGE SCALE GENOMIC DNA]</scope>
    <source>
        <strain evidence="5 6">WCA-MUC-591-APC-3H</strain>
    </source>
</reference>
<evidence type="ECO:0000256" key="3">
    <source>
        <dbReference type="ARBA" id="ARBA00022840"/>
    </source>
</evidence>
<keyword evidence="6" id="KW-1185">Reference proteome</keyword>
<dbReference type="Pfam" id="PF00005">
    <property type="entry name" value="ABC_tran"/>
    <property type="match status" value="1"/>
</dbReference>
<evidence type="ECO:0000256" key="2">
    <source>
        <dbReference type="ARBA" id="ARBA00022741"/>
    </source>
</evidence>
<name>A0A6L5Y288_9FIRM</name>
<dbReference type="InterPro" id="IPR027417">
    <property type="entry name" value="P-loop_NTPase"/>
</dbReference>
<dbReference type="RefSeq" id="WP_154573391.1">
    <property type="nucleotide sequence ID" value="NZ_JAQXGS010000070.1"/>
</dbReference>
<evidence type="ECO:0000256" key="1">
    <source>
        <dbReference type="ARBA" id="ARBA00022448"/>
    </source>
</evidence>
<evidence type="ECO:0000313" key="6">
    <source>
        <dbReference type="Proteomes" id="UP000474676"/>
    </source>
</evidence>
<dbReference type="PANTHER" id="PTHR42939:SF1">
    <property type="entry name" value="ABC TRANSPORTER ATP-BINDING PROTEIN ALBC-RELATED"/>
    <property type="match status" value="1"/>
</dbReference>
<dbReference type="PROSITE" id="PS50893">
    <property type="entry name" value="ABC_TRANSPORTER_2"/>
    <property type="match status" value="1"/>
</dbReference>
<gene>
    <name evidence="5" type="ORF">FYJ64_01025</name>
</gene>
<dbReference type="Gene3D" id="3.40.50.300">
    <property type="entry name" value="P-loop containing nucleotide triphosphate hydrolases"/>
    <property type="match status" value="1"/>
</dbReference>
<proteinExistence type="predicted"/>
<dbReference type="EMBL" id="VUMZ01000001">
    <property type="protein sequence ID" value="MST50914.1"/>
    <property type="molecule type" value="Genomic_DNA"/>
</dbReference>
<accession>A0A6L5Y288</accession>
<dbReference type="AlphaFoldDB" id="A0A6L5Y288"/>
<keyword evidence="1" id="KW-0813">Transport</keyword>
<dbReference type="Proteomes" id="UP000474676">
    <property type="component" value="Unassembled WGS sequence"/>
</dbReference>
<dbReference type="SMART" id="SM00382">
    <property type="entry name" value="AAA"/>
    <property type="match status" value="1"/>
</dbReference>
<dbReference type="GO" id="GO:0005524">
    <property type="term" value="F:ATP binding"/>
    <property type="evidence" value="ECO:0007669"/>
    <property type="project" value="UniProtKB-KW"/>
</dbReference>
<evidence type="ECO:0000259" key="4">
    <source>
        <dbReference type="PROSITE" id="PS50893"/>
    </source>
</evidence>
<keyword evidence="2" id="KW-0547">Nucleotide-binding</keyword>
<feature type="domain" description="ABC transporter" evidence="4">
    <location>
        <begin position="4"/>
        <end position="226"/>
    </location>
</feature>
<dbReference type="PANTHER" id="PTHR42939">
    <property type="entry name" value="ABC TRANSPORTER ATP-BINDING PROTEIN ALBC-RELATED"/>
    <property type="match status" value="1"/>
</dbReference>
<dbReference type="InterPro" id="IPR003439">
    <property type="entry name" value="ABC_transporter-like_ATP-bd"/>
</dbReference>
<evidence type="ECO:0000313" key="5">
    <source>
        <dbReference type="EMBL" id="MST50914.1"/>
    </source>
</evidence>
<dbReference type="GO" id="GO:0016887">
    <property type="term" value="F:ATP hydrolysis activity"/>
    <property type="evidence" value="ECO:0007669"/>
    <property type="project" value="InterPro"/>
</dbReference>
<dbReference type="SUPFAM" id="SSF52540">
    <property type="entry name" value="P-loop containing nucleoside triphosphate hydrolases"/>
    <property type="match status" value="1"/>
</dbReference>
<dbReference type="CDD" id="cd03230">
    <property type="entry name" value="ABC_DR_subfamily_A"/>
    <property type="match status" value="1"/>
</dbReference>
<dbReference type="InterPro" id="IPR003593">
    <property type="entry name" value="AAA+_ATPase"/>
</dbReference>
<keyword evidence="3 5" id="KW-0067">ATP-binding</keyword>
<sequence>MGIIQCNGLTKYYGAVPALKGIDLDIEPGQIVGLLGPNGSGKTTFIKLANGLLTPNGGEIRINGNTPGPATKSIVAYLPDREFLPGYMKVGALMKYYADFFRDFNESKAIEMFRSLGIQPDMTIRSMSKGTREKVQLVLCMSREAQVYLLDEPIGGVDPAARDYILRTIISNYNPRAVVMISTHLISDVESILDDVIFIKEGNIVLHGKADDIRAEKGMSVDALFREVFKC</sequence>
<organism evidence="5 6">
    <name type="scientific">Hornefia butyriciproducens</name>
    <dbReference type="NCBI Taxonomy" id="2652293"/>
    <lineage>
        <taxon>Bacteria</taxon>
        <taxon>Bacillati</taxon>
        <taxon>Bacillota</taxon>
        <taxon>Clostridia</taxon>
        <taxon>Peptostreptococcales</taxon>
        <taxon>Anaerovoracaceae</taxon>
        <taxon>Hornefia</taxon>
    </lineage>
</organism>